<gene>
    <name evidence="1" type="ORF">PCON_03779</name>
</gene>
<name>U4KUN7_PYROM</name>
<keyword evidence="2" id="KW-1185">Reference proteome</keyword>
<reference evidence="1 2" key="1">
    <citation type="journal article" date="2013" name="PLoS Genet.">
        <title>The genome and development-dependent transcriptomes of Pyronema confluens: a window into fungal evolution.</title>
        <authorList>
            <person name="Traeger S."/>
            <person name="Altegoer F."/>
            <person name="Freitag M."/>
            <person name="Gabaldon T."/>
            <person name="Kempken F."/>
            <person name="Kumar A."/>
            <person name="Marcet-Houben M."/>
            <person name="Poggeler S."/>
            <person name="Stajich J.E."/>
            <person name="Nowrousian M."/>
        </authorList>
    </citation>
    <scope>NUCLEOTIDE SEQUENCE [LARGE SCALE GENOMIC DNA]</scope>
    <source>
        <strain evidence="2">CBS 100304</strain>
        <tissue evidence="1">Vegetative mycelium</tissue>
    </source>
</reference>
<dbReference type="Proteomes" id="UP000018144">
    <property type="component" value="Unassembled WGS sequence"/>
</dbReference>
<protein>
    <submittedName>
        <fullName evidence="1">Uncharacterized protein</fullName>
    </submittedName>
</protein>
<evidence type="ECO:0000313" key="2">
    <source>
        <dbReference type="Proteomes" id="UP000018144"/>
    </source>
</evidence>
<proteinExistence type="predicted"/>
<dbReference type="AlphaFoldDB" id="U4KUN7"/>
<organism evidence="1 2">
    <name type="scientific">Pyronema omphalodes (strain CBS 100304)</name>
    <name type="common">Pyronema confluens</name>
    <dbReference type="NCBI Taxonomy" id="1076935"/>
    <lineage>
        <taxon>Eukaryota</taxon>
        <taxon>Fungi</taxon>
        <taxon>Dikarya</taxon>
        <taxon>Ascomycota</taxon>
        <taxon>Pezizomycotina</taxon>
        <taxon>Pezizomycetes</taxon>
        <taxon>Pezizales</taxon>
        <taxon>Pyronemataceae</taxon>
        <taxon>Pyronema</taxon>
    </lineage>
</organism>
<sequence length="187" mass="21386">MGAVRLLMQPPFPYPDKKAEEMREHLDMLPCFFGPGDGDRVLKGLRNAAGVVLNDKAWRDSIPLREHLQRVQMLANRRCNSASEIFVMDCFRECKAILQCLIAVFDEDPDQAISVMQLRDHTEYFFLLMVVANSEGFAAHRKEIVDIIEKYAKKLFEEVDATDGVPVMDTKFNEKDWSTAFLPNNGN</sequence>
<evidence type="ECO:0000313" key="1">
    <source>
        <dbReference type="EMBL" id="CCX04797.1"/>
    </source>
</evidence>
<accession>U4KUN7</accession>
<dbReference type="EMBL" id="HF935218">
    <property type="protein sequence ID" value="CCX04797.1"/>
    <property type="molecule type" value="Genomic_DNA"/>
</dbReference>